<dbReference type="EMBL" id="FBWC01000036">
    <property type="protein sequence ID" value="CUX65561.1"/>
    <property type="molecule type" value="Genomic_DNA"/>
</dbReference>
<dbReference type="AlphaFoldDB" id="A0A1S7SAI2"/>
<accession>A0A1S7SAI2</accession>
<organism evidence="1 2">
    <name type="scientific">Agrobacterium tumefaciens str. Kerr 14</name>
    <dbReference type="NCBI Taxonomy" id="1183424"/>
    <lineage>
        <taxon>Bacteria</taxon>
        <taxon>Pseudomonadati</taxon>
        <taxon>Pseudomonadota</taxon>
        <taxon>Alphaproteobacteria</taxon>
        <taxon>Hyphomicrobiales</taxon>
        <taxon>Rhizobiaceae</taxon>
        <taxon>Rhizobium/Agrobacterium group</taxon>
        <taxon>Agrobacterium</taxon>
        <taxon>Agrobacterium tumefaciens complex</taxon>
    </lineage>
</organism>
<evidence type="ECO:0000313" key="1">
    <source>
        <dbReference type="EMBL" id="CUX65561.1"/>
    </source>
</evidence>
<proteinExistence type="predicted"/>
<name>A0A1S7SAI2_AGRTU</name>
<protein>
    <submittedName>
        <fullName evidence="1">Uncharacterized protein</fullName>
    </submittedName>
</protein>
<dbReference type="Proteomes" id="UP000191897">
    <property type="component" value="Unassembled WGS sequence"/>
</dbReference>
<sequence>MFDFEFPTSPVHLTTKFGGKTIGFTFFYASCKLEEIAFGNHDLMFFVCGSSIEDFQRSCRVDRDYFLLAADRYSISNCGGRFQESYAHSRSWTISEVFAVPFKLVMRWSDGLGRPEDVLANPCTSNEILVPEQEQQIGALVLAYFIHLGLFGLKNPASMLELQYRDFRKLDRYAISDIQGATPGRPVVYTIEEENYDKWEGVTVVEGFPDEPP</sequence>
<evidence type="ECO:0000313" key="2">
    <source>
        <dbReference type="Proteomes" id="UP000191897"/>
    </source>
</evidence>
<gene>
    <name evidence="1" type="ORF">AGR4C_pa50041</name>
</gene>
<reference evidence="1 2" key="1">
    <citation type="submission" date="2016-01" db="EMBL/GenBank/DDBJ databases">
        <authorList>
            <person name="Oliw E.H."/>
        </authorList>
    </citation>
    <scope>NUCLEOTIDE SEQUENCE [LARGE SCALE GENOMIC DNA]</scope>
    <source>
        <strain evidence="1 2">Kerr 14</strain>
    </source>
</reference>